<dbReference type="AlphaFoldDB" id="A0A328AGV2"/>
<dbReference type="Gene3D" id="2.60.40.10">
    <property type="entry name" value="Immunoglobulins"/>
    <property type="match status" value="1"/>
</dbReference>
<dbReference type="InterPro" id="IPR013783">
    <property type="entry name" value="Ig-like_fold"/>
</dbReference>
<dbReference type="OrthoDB" id="1495896at2"/>
<sequence length="166" mass="18018">MSHLSVVGEARPRGFRFTGWHFLAIIVGFFGVVIAVDVSFAVMAYRTFPGEVSVTPYEDGLLYNKKLAQIAAQEKLGWKAAAAAEPTAVVLLVEDAKGQPVRDLRISAKLERPATESGRINAAFKEVAAGRYEARVGGLAGAWDLTAEARDSAGHLFMAERRLTWP</sequence>
<keyword evidence="3" id="KW-1185">Reference proteome</keyword>
<gene>
    <name evidence="2" type="ORF">DJ017_05430</name>
</gene>
<evidence type="ECO:0000313" key="3">
    <source>
        <dbReference type="Proteomes" id="UP000249254"/>
    </source>
</evidence>
<dbReference type="RefSeq" id="WP_111527753.1">
    <property type="nucleotide sequence ID" value="NZ_JBHRSG010000002.1"/>
</dbReference>
<proteinExistence type="predicted"/>
<organism evidence="2 3">
    <name type="scientific">Phenylobacterium soli</name>
    <dbReference type="NCBI Taxonomy" id="2170551"/>
    <lineage>
        <taxon>Bacteria</taxon>
        <taxon>Pseudomonadati</taxon>
        <taxon>Pseudomonadota</taxon>
        <taxon>Alphaproteobacteria</taxon>
        <taxon>Caulobacterales</taxon>
        <taxon>Caulobacteraceae</taxon>
        <taxon>Phenylobacterium</taxon>
    </lineage>
</organism>
<keyword evidence="1" id="KW-0812">Transmembrane</keyword>
<dbReference type="Pfam" id="PF05751">
    <property type="entry name" value="FixH"/>
    <property type="match status" value="1"/>
</dbReference>
<dbReference type="EMBL" id="QFYQ01000001">
    <property type="protein sequence ID" value="RAK54002.1"/>
    <property type="molecule type" value="Genomic_DNA"/>
</dbReference>
<reference evidence="3" key="1">
    <citation type="submission" date="2018-05" db="EMBL/GenBank/DDBJ databases">
        <authorList>
            <person name="Li X."/>
        </authorList>
    </citation>
    <scope>NUCLEOTIDE SEQUENCE [LARGE SCALE GENOMIC DNA]</scope>
    <source>
        <strain evidence="3">LX32</strain>
    </source>
</reference>
<accession>A0A328AGV2</accession>
<dbReference type="Proteomes" id="UP000249254">
    <property type="component" value="Unassembled WGS sequence"/>
</dbReference>
<protein>
    <submittedName>
        <fullName evidence="2">Ferredoxin</fullName>
    </submittedName>
</protein>
<keyword evidence="1" id="KW-0472">Membrane</keyword>
<dbReference type="InterPro" id="IPR018037">
    <property type="entry name" value="FixH_proteobacterial"/>
</dbReference>
<comment type="caution">
    <text evidence="2">The sequence shown here is derived from an EMBL/GenBank/DDBJ whole genome shotgun (WGS) entry which is preliminary data.</text>
</comment>
<name>A0A328AGV2_9CAUL</name>
<evidence type="ECO:0000313" key="2">
    <source>
        <dbReference type="EMBL" id="RAK54002.1"/>
    </source>
</evidence>
<evidence type="ECO:0000256" key="1">
    <source>
        <dbReference type="SAM" id="Phobius"/>
    </source>
</evidence>
<keyword evidence="1" id="KW-1133">Transmembrane helix</keyword>
<feature type="transmembrane region" description="Helical" evidence="1">
    <location>
        <begin position="20"/>
        <end position="45"/>
    </location>
</feature>
<dbReference type="PIRSF" id="PIRSF011386">
    <property type="entry name" value="FixH"/>
    <property type="match status" value="1"/>
</dbReference>
<dbReference type="InterPro" id="IPR008620">
    <property type="entry name" value="FixH"/>
</dbReference>